<dbReference type="PROSITE" id="PS00058">
    <property type="entry name" value="DNA_MISMATCH_REPAIR_1"/>
    <property type="match status" value="1"/>
</dbReference>
<dbReference type="Pfam" id="PF08676">
    <property type="entry name" value="MutL_C"/>
    <property type="match status" value="1"/>
</dbReference>
<dbReference type="InterPro" id="IPR038973">
    <property type="entry name" value="MutL/Mlh/Pms-like"/>
</dbReference>
<dbReference type="SUPFAM" id="SSF55874">
    <property type="entry name" value="ATPase domain of HSP90 chaperone/DNA topoisomerase II/histidine kinase"/>
    <property type="match status" value="1"/>
</dbReference>
<organism evidence="9 10">
    <name type="scientific">Oleiphilus messinensis</name>
    <dbReference type="NCBI Taxonomy" id="141451"/>
    <lineage>
        <taxon>Bacteria</taxon>
        <taxon>Pseudomonadati</taxon>
        <taxon>Pseudomonadota</taxon>
        <taxon>Gammaproteobacteria</taxon>
        <taxon>Oceanospirillales</taxon>
        <taxon>Oleiphilaceae</taxon>
        <taxon>Oleiphilus</taxon>
    </lineage>
</organism>
<dbReference type="OrthoDB" id="9763467at2"/>
<dbReference type="HAMAP" id="MF_00149">
    <property type="entry name" value="DNA_mis_repair"/>
    <property type="match status" value="1"/>
</dbReference>
<dbReference type="Pfam" id="PF01119">
    <property type="entry name" value="DNA_mis_repair"/>
    <property type="match status" value="1"/>
</dbReference>
<keyword evidence="3 5" id="KW-0227">DNA damage</keyword>
<feature type="region of interest" description="Disordered" evidence="6">
    <location>
        <begin position="340"/>
        <end position="380"/>
    </location>
</feature>
<dbReference type="RefSeq" id="WP_087460954.1">
    <property type="nucleotide sequence ID" value="NZ_CP021425.1"/>
</dbReference>
<evidence type="ECO:0000256" key="3">
    <source>
        <dbReference type="ARBA" id="ARBA00022763"/>
    </source>
</evidence>
<dbReference type="SUPFAM" id="SSF54211">
    <property type="entry name" value="Ribosomal protein S5 domain 2-like"/>
    <property type="match status" value="1"/>
</dbReference>
<dbReference type="EMBL" id="CP021425">
    <property type="protein sequence ID" value="ARU55905.1"/>
    <property type="molecule type" value="Genomic_DNA"/>
</dbReference>
<accession>A0A1Y0I8U5</accession>
<dbReference type="GO" id="GO:0032300">
    <property type="term" value="C:mismatch repair complex"/>
    <property type="evidence" value="ECO:0007669"/>
    <property type="project" value="InterPro"/>
</dbReference>
<sequence length="648" mass="71591">MSRIHTLSPRLANQIAAGEVVERPASVVKELLENALDAGARKVDIDVESGGVKLIRIRDDGEGIHCDDLPLALSRHATSKIEELEDLEAVASLGFRGEALASISSVSRLTLASKQRSSEQGWSVYAEGRDMATQVSPAAHPQGTTVEMRDLFFNTPARRKFLKTEKTEFGHLEEVVKRQALSRFETAFTLRHNQKVVLGLRPAVSVRDKEMRVASVCGKAFMENTTPIQIQASGMHLYGWVALPTFSRSQADLQYFFVNGRVIRDKLVTHAIRQAYQDVLYHGRHPAYVLYLDLDPASVDVNVHPTKHEVRFRDGRMVHDFIFRSLHKALADVRPEAASEGSLPVASELSPGAESGEGRGDASRLWPLSDSAPASGQSVANLSAPAEAAGFGAQTSMGFKYNTDRQPANGSGNYVREGENPLSDPARFANQRELYGQLRSPQPLAGQEEVPPQSDHPLGYAIAQLHGVYILSQARDGLIVVDMHAAHERITYERMKQAYYSEDIKAQPLLVPLTLSVSKREADMAEQNQGYLASLGMSLERMGPEAVVVRQVPSMLINANVEQLVRDVIADICEHGCTARVNEFVNELMATMACHGSVRANRQLSIPEMNALLRDMEDTERSGQCNHGRPTWTRLSMKELDKLFLRGR</sequence>
<evidence type="ECO:0000259" key="8">
    <source>
        <dbReference type="SMART" id="SM01340"/>
    </source>
</evidence>
<dbReference type="PANTHER" id="PTHR10073:SF12">
    <property type="entry name" value="DNA MISMATCH REPAIR PROTEIN MLH1"/>
    <property type="match status" value="1"/>
</dbReference>
<evidence type="ECO:0000256" key="1">
    <source>
        <dbReference type="ARBA" id="ARBA00006082"/>
    </source>
</evidence>
<comment type="similarity">
    <text evidence="1 5">Belongs to the DNA mismatch repair MutL/HexB family.</text>
</comment>
<keyword evidence="10" id="KW-1185">Reference proteome</keyword>
<dbReference type="InterPro" id="IPR042121">
    <property type="entry name" value="MutL_C_regsub"/>
</dbReference>
<dbReference type="FunFam" id="3.30.565.10:FF:000003">
    <property type="entry name" value="DNA mismatch repair endonuclease MutL"/>
    <property type="match status" value="1"/>
</dbReference>
<evidence type="ECO:0000256" key="2">
    <source>
        <dbReference type="ARBA" id="ARBA00021975"/>
    </source>
</evidence>
<evidence type="ECO:0000313" key="10">
    <source>
        <dbReference type="Proteomes" id="UP000196027"/>
    </source>
</evidence>
<dbReference type="InterPro" id="IPR002099">
    <property type="entry name" value="MutL/Mlh/PMS"/>
</dbReference>
<dbReference type="GO" id="GO:0016887">
    <property type="term" value="F:ATP hydrolysis activity"/>
    <property type="evidence" value="ECO:0007669"/>
    <property type="project" value="InterPro"/>
</dbReference>
<dbReference type="NCBIfam" id="TIGR00585">
    <property type="entry name" value="mutl"/>
    <property type="match status" value="1"/>
</dbReference>
<dbReference type="KEGG" id="ome:OLMES_1831"/>
<dbReference type="GO" id="GO:0140664">
    <property type="term" value="F:ATP-dependent DNA damage sensor activity"/>
    <property type="evidence" value="ECO:0007669"/>
    <property type="project" value="InterPro"/>
</dbReference>
<dbReference type="InterPro" id="IPR020667">
    <property type="entry name" value="DNA_mismatch_repair_MutL"/>
</dbReference>
<dbReference type="Gene3D" id="3.30.565.10">
    <property type="entry name" value="Histidine kinase-like ATPase, C-terminal domain"/>
    <property type="match status" value="1"/>
</dbReference>
<dbReference type="GO" id="GO:0006298">
    <property type="term" value="P:mismatch repair"/>
    <property type="evidence" value="ECO:0007669"/>
    <property type="project" value="UniProtKB-UniRule"/>
</dbReference>
<dbReference type="InterPro" id="IPR042120">
    <property type="entry name" value="MutL_C_dimsub"/>
</dbReference>
<evidence type="ECO:0000256" key="5">
    <source>
        <dbReference type="HAMAP-Rule" id="MF_00149"/>
    </source>
</evidence>
<feature type="region of interest" description="Disordered" evidence="6">
    <location>
        <begin position="400"/>
        <end position="425"/>
    </location>
</feature>
<comment type="function">
    <text evidence="5">This protein is involved in the repair of mismatches in DNA. It is required for dam-dependent methyl-directed DNA mismatch repair. May act as a 'molecular matchmaker', a protein that promotes the formation of a stable complex between two or more DNA-binding proteins in an ATP-dependent manner without itself being part of a final effector complex.</text>
</comment>
<dbReference type="SUPFAM" id="SSF118116">
    <property type="entry name" value="DNA mismatch repair protein MutL"/>
    <property type="match status" value="1"/>
</dbReference>
<dbReference type="CDD" id="cd16926">
    <property type="entry name" value="HATPase_MutL-MLH-PMS-like"/>
    <property type="match status" value="1"/>
</dbReference>
<dbReference type="GO" id="GO:0030983">
    <property type="term" value="F:mismatched DNA binding"/>
    <property type="evidence" value="ECO:0007669"/>
    <property type="project" value="InterPro"/>
</dbReference>
<dbReference type="InterPro" id="IPR037198">
    <property type="entry name" value="MutL_C_sf"/>
</dbReference>
<dbReference type="Proteomes" id="UP000196027">
    <property type="component" value="Chromosome"/>
</dbReference>
<keyword evidence="4 5" id="KW-0234">DNA repair</keyword>
<reference evidence="9 10" key="1">
    <citation type="submission" date="2017-05" db="EMBL/GenBank/DDBJ databases">
        <title>Genomic insights into alkan degradation activity of Oleiphilus messinensis.</title>
        <authorList>
            <person name="Kozyavkin S.A."/>
            <person name="Slesarev A.I."/>
            <person name="Golyshin P.N."/>
            <person name="Korzhenkov A."/>
            <person name="Golyshina O.N."/>
            <person name="Toshchakov S.V."/>
        </authorList>
    </citation>
    <scope>NUCLEOTIDE SEQUENCE [LARGE SCALE GENOMIC DNA]</scope>
    <source>
        <strain evidence="9 10">ME102</strain>
    </source>
</reference>
<proteinExistence type="inferred from homology"/>
<evidence type="ECO:0000256" key="6">
    <source>
        <dbReference type="SAM" id="MobiDB-lite"/>
    </source>
</evidence>
<evidence type="ECO:0000256" key="4">
    <source>
        <dbReference type="ARBA" id="ARBA00023204"/>
    </source>
</evidence>
<dbReference type="AlphaFoldDB" id="A0A1Y0I8U5"/>
<dbReference type="Gene3D" id="3.30.230.10">
    <property type="match status" value="1"/>
</dbReference>
<dbReference type="NCBIfam" id="NF000949">
    <property type="entry name" value="PRK00095.1-2"/>
    <property type="match status" value="1"/>
</dbReference>
<name>A0A1Y0I8U5_9GAMM</name>
<dbReference type="PANTHER" id="PTHR10073">
    <property type="entry name" value="DNA MISMATCH REPAIR PROTEIN MLH, PMS, MUTL"/>
    <property type="match status" value="1"/>
</dbReference>
<feature type="domain" description="DNA mismatch repair protein S5" evidence="8">
    <location>
        <begin position="213"/>
        <end position="331"/>
    </location>
</feature>
<dbReference type="CDD" id="cd03482">
    <property type="entry name" value="MutL_Trans_MutL"/>
    <property type="match status" value="1"/>
</dbReference>
<dbReference type="InterPro" id="IPR036890">
    <property type="entry name" value="HATPase_C_sf"/>
</dbReference>
<dbReference type="Gene3D" id="3.30.1370.100">
    <property type="entry name" value="MutL, C-terminal domain, regulatory subdomain"/>
    <property type="match status" value="1"/>
</dbReference>
<dbReference type="SMART" id="SM01340">
    <property type="entry name" value="DNA_mis_repair"/>
    <property type="match status" value="1"/>
</dbReference>
<evidence type="ECO:0000259" key="7">
    <source>
        <dbReference type="SMART" id="SM00853"/>
    </source>
</evidence>
<dbReference type="SMART" id="SM00853">
    <property type="entry name" value="MutL_C"/>
    <property type="match status" value="1"/>
</dbReference>
<dbReference type="InterPro" id="IPR013507">
    <property type="entry name" value="DNA_mismatch_S5_2-like"/>
</dbReference>
<dbReference type="Gene3D" id="3.30.1540.20">
    <property type="entry name" value="MutL, C-terminal domain, dimerisation subdomain"/>
    <property type="match status" value="1"/>
</dbReference>
<protein>
    <recommendedName>
        <fullName evidence="2 5">DNA mismatch repair protein MutL</fullName>
    </recommendedName>
</protein>
<dbReference type="InterPro" id="IPR014762">
    <property type="entry name" value="DNA_mismatch_repair_CS"/>
</dbReference>
<dbReference type="InterPro" id="IPR014790">
    <property type="entry name" value="MutL_C"/>
</dbReference>
<dbReference type="GO" id="GO:0005524">
    <property type="term" value="F:ATP binding"/>
    <property type="evidence" value="ECO:0007669"/>
    <property type="project" value="InterPro"/>
</dbReference>
<dbReference type="FunFam" id="3.30.230.10:FF:000013">
    <property type="entry name" value="DNA mismatch repair endonuclease MutL"/>
    <property type="match status" value="1"/>
</dbReference>
<dbReference type="InterPro" id="IPR020568">
    <property type="entry name" value="Ribosomal_Su5_D2-typ_SF"/>
</dbReference>
<dbReference type="InterPro" id="IPR014721">
    <property type="entry name" value="Ribsml_uS5_D2-typ_fold_subgr"/>
</dbReference>
<dbReference type="Pfam" id="PF13589">
    <property type="entry name" value="HATPase_c_3"/>
    <property type="match status" value="1"/>
</dbReference>
<gene>
    <name evidence="5" type="primary">mutL</name>
    <name evidence="9" type="ORF">OLMES_1831</name>
</gene>
<evidence type="ECO:0000313" key="9">
    <source>
        <dbReference type="EMBL" id="ARU55905.1"/>
    </source>
</evidence>
<feature type="domain" description="MutL C-terminal dimerisation" evidence="7">
    <location>
        <begin position="461"/>
        <end position="604"/>
    </location>
</feature>